<dbReference type="GO" id="GO:0005829">
    <property type="term" value="C:cytosol"/>
    <property type="evidence" value="ECO:0007669"/>
    <property type="project" value="TreeGrafter"/>
</dbReference>
<dbReference type="PROSITE" id="PS00028">
    <property type="entry name" value="ZINC_FINGER_C2H2_1"/>
    <property type="match status" value="1"/>
</dbReference>
<name>A0A0A1U218_ENTIV</name>
<dbReference type="PANTHER" id="PTHR11359:SF0">
    <property type="entry name" value="AMP DEAMINASE"/>
    <property type="match status" value="1"/>
</dbReference>
<dbReference type="KEGG" id="eiv:EIN_222500"/>
<evidence type="ECO:0000256" key="1">
    <source>
        <dbReference type="ARBA" id="ARBA00006676"/>
    </source>
</evidence>
<evidence type="ECO:0000313" key="4">
    <source>
        <dbReference type="Proteomes" id="UP000014680"/>
    </source>
</evidence>
<dbReference type="SUPFAM" id="SSF51556">
    <property type="entry name" value="Metallo-dependent hydrolases"/>
    <property type="match status" value="2"/>
</dbReference>
<evidence type="ECO:0000313" key="3">
    <source>
        <dbReference type="EMBL" id="ELP88097.1"/>
    </source>
</evidence>
<keyword evidence="3" id="KW-0378">Hydrolase</keyword>
<dbReference type="InterPro" id="IPR006329">
    <property type="entry name" value="AMPD"/>
</dbReference>
<dbReference type="Gene3D" id="4.10.800.20">
    <property type="match status" value="2"/>
</dbReference>
<feature type="domain" description="C2H2-type" evidence="2">
    <location>
        <begin position="712"/>
        <end position="733"/>
    </location>
</feature>
<dbReference type="AlphaFoldDB" id="A0A0A1U218"/>
<evidence type="ECO:0000259" key="2">
    <source>
        <dbReference type="PROSITE" id="PS00028"/>
    </source>
</evidence>
<gene>
    <name evidence="3" type="ORF">EIN_222500</name>
</gene>
<dbReference type="InterPro" id="IPR013087">
    <property type="entry name" value="Znf_C2H2_type"/>
</dbReference>
<dbReference type="EMBL" id="KB206756">
    <property type="protein sequence ID" value="ELP88097.1"/>
    <property type="molecule type" value="Genomic_DNA"/>
</dbReference>
<dbReference type="Proteomes" id="UP000014680">
    <property type="component" value="Unassembled WGS sequence"/>
</dbReference>
<dbReference type="VEuPathDB" id="AmoebaDB:EIN_222500"/>
<dbReference type="Pfam" id="PF19326">
    <property type="entry name" value="AMP_deaminase"/>
    <property type="match status" value="2"/>
</dbReference>
<dbReference type="PANTHER" id="PTHR11359">
    <property type="entry name" value="AMP DEAMINASE"/>
    <property type="match status" value="1"/>
</dbReference>
<dbReference type="GeneID" id="14887306"/>
<dbReference type="GO" id="GO:0032264">
    <property type="term" value="P:IMP salvage"/>
    <property type="evidence" value="ECO:0007669"/>
    <property type="project" value="InterPro"/>
</dbReference>
<reference evidence="3 4" key="1">
    <citation type="submission" date="2012-10" db="EMBL/GenBank/DDBJ databases">
        <authorList>
            <person name="Zafar N."/>
            <person name="Inman J."/>
            <person name="Hall N."/>
            <person name="Lorenzi H."/>
            <person name="Caler E."/>
        </authorList>
    </citation>
    <scope>NUCLEOTIDE SEQUENCE [LARGE SCALE GENOMIC DNA]</scope>
    <source>
        <strain evidence="3 4">IP1</strain>
    </source>
</reference>
<dbReference type="RefSeq" id="XP_004254868.1">
    <property type="nucleotide sequence ID" value="XM_004254820.1"/>
</dbReference>
<proteinExistence type="inferred from homology"/>
<protein>
    <submittedName>
        <fullName evidence="3">AMP deaminase, putative</fullName>
        <ecNumber evidence="3">3.5.4.6</ecNumber>
    </submittedName>
</protein>
<dbReference type="InterPro" id="IPR032466">
    <property type="entry name" value="Metal_Hydrolase"/>
</dbReference>
<comment type="similarity">
    <text evidence="1">Belongs to the metallo-dependent hydrolases superfamily. Adenosine and AMP deaminases family.</text>
</comment>
<dbReference type="EC" id="3.5.4.6" evidence="3"/>
<dbReference type="GO" id="GO:0003876">
    <property type="term" value="F:AMP deaminase activity"/>
    <property type="evidence" value="ECO:0007669"/>
    <property type="project" value="UniProtKB-EC"/>
</dbReference>
<keyword evidence="4" id="KW-1185">Reference proteome</keyword>
<dbReference type="Gene3D" id="3.20.20.140">
    <property type="entry name" value="Metal-dependent hydrolases"/>
    <property type="match status" value="2"/>
</dbReference>
<sequence>MSGEGSPGIKENFLATSVPLKEKNFRFSKILCFARNTITTSDSKELRKSLQEDAEVQISRSVHWVNKERTRAAENILKIQSYRNKYMFVDPQHFKSHLQLQEDEEKVDIFPMHIDKEMTSLVMSSSKELMVSVQLKNGVYVIVDNTNTILYSPISIENYLKDFDVVLKLVDDPPTKTFTMERLQELEHRFNLHLYLDLRKVQVGNNFFECPKVDTHIHANWAAPENNLFKFIKENKDYQDDVFVNSDKKRENLNQFCQRHKIDLNRLSIHQIGEFENDDSLCSIFLKTTNLDEGKLFAKLLKEELSKIEETQTYTEMRLIIMGNTKDEWEKLSHWVISNKVVSSHNKFLIEFHRFYENVKEITFSEYISRFFKPIFEATLHPEQHKELSLFLQEISGFDSDGDEGVVESITLSSFDPNLENQSDPSYYVYMYYFYSNITSLNLLRMAKGLNTFDFRPHCGKTGHYSHLVAGYLTSKGVSQAVKLEDNTTLQYLFYLDQIGISQAPMATHAKITPYSSNPFNTFFAVGLNVSLSTDKPLRVHKTVEPLLEEYSMAKNMYKYKDHDLVEICRNSVRQCGFSFKTKSRMMKGFVNHLSRPAFRRQLLSDEEQLLKALTENNANGVFEDIPRTRVFLNFKTKSGKDVDIMKNITYFISLREKYLEENETQFVPTKIVDLPTTTKLFYSISNGVYNVFDTPDMVCDVCKVSTAFIECFDCRKKFCKKCFKKFHENKYHSIHLEKNRAYFPIIDYTEYTSDYNSLTSFVANGDSRSFGYIQLKCREEMFTLHKLLNNSIEATEMKNLKEDFDASMKIDTVLTGPRSFHPRKLLKFIQDKLVSDAEKIVYKELEVEMEDGFRVFKKVTLKNMFNIYNINRLNLETLDVSFDPSVIQRYDLWDSRERIFNRRELRNLFLTTNNLDGGKYLGELLKETWFNGNQTRSIKMEIGLGLNGGNKTDVERLAKMLYRAGILQSKDHLLSIQVVREYAKLKHQNIISCFEKIICNIFGPLFEATLNPENNFEVSELLKRVGSFDTKGDESVYSVDGNLEQELPSEYNSYSEPSFQYWIYFLRMNISVLNNLRKSLGLNTFAFRPHCGEAGDPMHNAAAFLTADSISHGRTLDDQNMLQYLFILAQIGITCCPIYDKFLYDIIKHPFNKYFMRGMLVTLATDSPMHSHTTDQPLIEEYANAVKTFGLTATDVNEIAQNSVVISSYTLRDKLTWLIGKNGESLSVPKTRLKYREKVLKKDVDTLLSYNIGTIKITEEERKEVMKGSFNYY</sequence>
<organism evidence="3 4">
    <name type="scientific">Entamoeba invadens IP1</name>
    <dbReference type="NCBI Taxonomy" id="370355"/>
    <lineage>
        <taxon>Eukaryota</taxon>
        <taxon>Amoebozoa</taxon>
        <taxon>Evosea</taxon>
        <taxon>Archamoebae</taxon>
        <taxon>Mastigamoebida</taxon>
        <taxon>Entamoebidae</taxon>
        <taxon>Entamoeba</taxon>
    </lineage>
</organism>
<dbReference type="OrthoDB" id="1723809at2759"/>
<dbReference type="GO" id="GO:0046033">
    <property type="term" value="P:AMP metabolic process"/>
    <property type="evidence" value="ECO:0007669"/>
    <property type="project" value="TreeGrafter"/>
</dbReference>
<accession>A0A0A1U218</accession>